<feature type="compositionally biased region" description="Low complexity" evidence="1">
    <location>
        <begin position="76"/>
        <end position="85"/>
    </location>
</feature>
<dbReference type="Proteomes" id="UP000007305">
    <property type="component" value="Chromosome 8"/>
</dbReference>
<feature type="compositionally biased region" description="Basic residues" evidence="1">
    <location>
        <begin position="24"/>
        <end position="36"/>
    </location>
</feature>
<protein>
    <submittedName>
        <fullName evidence="2">Uncharacterized protein</fullName>
    </submittedName>
</protein>
<dbReference type="Gramene" id="Zm00001eb351600_T001">
    <property type="protein sequence ID" value="Zm00001eb351600_P001"/>
    <property type="gene ID" value="Zm00001eb351600"/>
</dbReference>
<evidence type="ECO:0000313" key="3">
    <source>
        <dbReference type="Proteomes" id="UP000007305"/>
    </source>
</evidence>
<accession>A0A804QN06</accession>
<sequence length="266" mass="28835">MSMRHKAGDECRGVSATVTATVFRRPRRPTRPRRSRGPFAHKIGRYSAEERREKIERYRTKRNFDKKSRRSITEDAGGQQAQGAGPLREEWRDGGRAGFLQATRGRPSAAATSTATATAATSSPPPPPPAAAAATPNAGEVASKPQQHLTTASGGGKRRWPLQLRSGILRAAQRWTDADRVPVPQITVHAEAVAWRRRLPLVPAGRLSFCCWLGRRHQRIGSKTAGETPAQQPSGLARACGRGLVGVGLVDLETRGGPDVPRRIAK</sequence>
<feature type="compositionally biased region" description="Basic and acidic residues" evidence="1">
    <location>
        <begin position="1"/>
        <end position="12"/>
    </location>
</feature>
<evidence type="ECO:0000256" key="1">
    <source>
        <dbReference type="SAM" id="MobiDB-lite"/>
    </source>
</evidence>
<dbReference type="EnsemblPlants" id="Zm00001eb351600_T001">
    <property type="protein sequence ID" value="Zm00001eb351600_P001"/>
    <property type="gene ID" value="Zm00001eb351600"/>
</dbReference>
<reference evidence="2" key="2">
    <citation type="submission" date="2019-07" db="EMBL/GenBank/DDBJ databases">
        <authorList>
            <person name="Seetharam A."/>
            <person name="Woodhouse M."/>
            <person name="Cannon E."/>
        </authorList>
    </citation>
    <scope>NUCLEOTIDE SEQUENCE [LARGE SCALE GENOMIC DNA]</scope>
    <source>
        <strain evidence="2">cv. B73</strain>
    </source>
</reference>
<feature type="region of interest" description="Disordered" evidence="1">
    <location>
        <begin position="1"/>
        <end position="159"/>
    </location>
</feature>
<proteinExistence type="predicted"/>
<name>A0A804QN06_MAIZE</name>
<feature type="compositionally biased region" description="Low complexity" evidence="1">
    <location>
        <begin position="107"/>
        <end position="122"/>
    </location>
</feature>
<dbReference type="InParanoid" id="A0A804QN06"/>
<feature type="compositionally biased region" description="Basic and acidic residues" evidence="1">
    <location>
        <begin position="47"/>
        <end position="66"/>
    </location>
</feature>
<reference evidence="2" key="3">
    <citation type="submission" date="2021-05" db="UniProtKB">
        <authorList>
            <consortium name="EnsemblPlants"/>
        </authorList>
    </citation>
    <scope>IDENTIFICATION</scope>
    <source>
        <strain evidence="2">cv. B73</strain>
    </source>
</reference>
<reference evidence="3" key="1">
    <citation type="journal article" date="2009" name="Science">
        <title>The B73 maize genome: complexity, diversity, and dynamics.</title>
        <authorList>
            <person name="Schnable P.S."/>
            <person name="Ware D."/>
            <person name="Fulton R.S."/>
            <person name="Stein J.C."/>
            <person name="Wei F."/>
            <person name="Pasternak S."/>
            <person name="Liang C."/>
            <person name="Zhang J."/>
            <person name="Fulton L."/>
            <person name="Graves T.A."/>
            <person name="Minx P."/>
            <person name="Reily A.D."/>
            <person name="Courtney L."/>
            <person name="Kruchowski S.S."/>
            <person name="Tomlinson C."/>
            <person name="Strong C."/>
            <person name="Delehaunty K."/>
            <person name="Fronick C."/>
            <person name="Courtney B."/>
            <person name="Rock S.M."/>
            <person name="Belter E."/>
            <person name="Du F."/>
            <person name="Kim K."/>
            <person name="Abbott R.M."/>
            <person name="Cotton M."/>
            <person name="Levy A."/>
            <person name="Marchetto P."/>
            <person name="Ochoa K."/>
            <person name="Jackson S.M."/>
            <person name="Gillam B."/>
            <person name="Chen W."/>
            <person name="Yan L."/>
            <person name="Higginbotham J."/>
            <person name="Cardenas M."/>
            <person name="Waligorski J."/>
            <person name="Applebaum E."/>
            <person name="Phelps L."/>
            <person name="Falcone J."/>
            <person name="Kanchi K."/>
            <person name="Thane T."/>
            <person name="Scimone A."/>
            <person name="Thane N."/>
            <person name="Henke J."/>
            <person name="Wang T."/>
            <person name="Ruppert J."/>
            <person name="Shah N."/>
            <person name="Rotter K."/>
            <person name="Hodges J."/>
            <person name="Ingenthron E."/>
            <person name="Cordes M."/>
            <person name="Kohlberg S."/>
            <person name="Sgro J."/>
            <person name="Delgado B."/>
            <person name="Mead K."/>
            <person name="Chinwalla A."/>
            <person name="Leonard S."/>
            <person name="Crouse K."/>
            <person name="Collura K."/>
            <person name="Kudrna D."/>
            <person name="Currie J."/>
            <person name="He R."/>
            <person name="Angelova A."/>
            <person name="Rajasekar S."/>
            <person name="Mueller T."/>
            <person name="Lomeli R."/>
            <person name="Scara G."/>
            <person name="Ko A."/>
            <person name="Delaney K."/>
            <person name="Wissotski M."/>
            <person name="Lopez G."/>
            <person name="Campos D."/>
            <person name="Braidotti M."/>
            <person name="Ashley E."/>
            <person name="Golser W."/>
            <person name="Kim H."/>
            <person name="Lee S."/>
            <person name="Lin J."/>
            <person name="Dujmic Z."/>
            <person name="Kim W."/>
            <person name="Talag J."/>
            <person name="Zuccolo A."/>
            <person name="Fan C."/>
            <person name="Sebastian A."/>
            <person name="Kramer M."/>
            <person name="Spiegel L."/>
            <person name="Nascimento L."/>
            <person name="Zutavern T."/>
            <person name="Miller B."/>
            <person name="Ambroise C."/>
            <person name="Muller S."/>
            <person name="Spooner W."/>
            <person name="Narechania A."/>
            <person name="Ren L."/>
            <person name="Wei S."/>
            <person name="Kumari S."/>
            <person name="Faga B."/>
            <person name="Levy M.J."/>
            <person name="McMahan L."/>
            <person name="Van Buren P."/>
            <person name="Vaughn M.W."/>
            <person name="Ying K."/>
            <person name="Yeh C.-T."/>
            <person name="Emrich S.J."/>
            <person name="Jia Y."/>
            <person name="Kalyanaraman A."/>
            <person name="Hsia A.-P."/>
            <person name="Barbazuk W.B."/>
            <person name="Baucom R.S."/>
            <person name="Brutnell T.P."/>
            <person name="Carpita N.C."/>
            <person name="Chaparro C."/>
            <person name="Chia J.-M."/>
            <person name="Deragon J.-M."/>
            <person name="Estill J.C."/>
            <person name="Fu Y."/>
            <person name="Jeddeloh J.A."/>
            <person name="Han Y."/>
            <person name="Lee H."/>
            <person name="Li P."/>
            <person name="Lisch D.R."/>
            <person name="Liu S."/>
            <person name="Liu Z."/>
            <person name="Nagel D.H."/>
            <person name="McCann M.C."/>
            <person name="SanMiguel P."/>
            <person name="Myers A.M."/>
            <person name="Nettleton D."/>
            <person name="Nguyen J."/>
            <person name="Penning B.W."/>
            <person name="Ponnala L."/>
            <person name="Schneider K.L."/>
            <person name="Schwartz D.C."/>
            <person name="Sharma A."/>
            <person name="Soderlund C."/>
            <person name="Springer N.M."/>
            <person name="Sun Q."/>
            <person name="Wang H."/>
            <person name="Waterman M."/>
            <person name="Westerman R."/>
            <person name="Wolfgruber T.K."/>
            <person name="Yang L."/>
            <person name="Yu Y."/>
            <person name="Zhang L."/>
            <person name="Zhou S."/>
            <person name="Zhu Q."/>
            <person name="Bennetzen J.L."/>
            <person name="Dawe R.K."/>
            <person name="Jiang J."/>
            <person name="Jiang N."/>
            <person name="Presting G.G."/>
            <person name="Wessler S.R."/>
            <person name="Aluru S."/>
            <person name="Martienssen R.A."/>
            <person name="Clifton S.W."/>
            <person name="McCombie W.R."/>
            <person name="Wing R.A."/>
            <person name="Wilson R.K."/>
        </authorList>
    </citation>
    <scope>NUCLEOTIDE SEQUENCE [LARGE SCALE GENOMIC DNA]</scope>
    <source>
        <strain evidence="3">cv. B73</strain>
    </source>
</reference>
<organism evidence="2 3">
    <name type="scientific">Zea mays</name>
    <name type="common">Maize</name>
    <dbReference type="NCBI Taxonomy" id="4577"/>
    <lineage>
        <taxon>Eukaryota</taxon>
        <taxon>Viridiplantae</taxon>
        <taxon>Streptophyta</taxon>
        <taxon>Embryophyta</taxon>
        <taxon>Tracheophyta</taxon>
        <taxon>Spermatophyta</taxon>
        <taxon>Magnoliopsida</taxon>
        <taxon>Liliopsida</taxon>
        <taxon>Poales</taxon>
        <taxon>Poaceae</taxon>
        <taxon>PACMAD clade</taxon>
        <taxon>Panicoideae</taxon>
        <taxon>Andropogonodae</taxon>
        <taxon>Andropogoneae</taxon>
        <taxon>Tripsacinae</taxon>
        <taxon>Zea</taxon>
    </lineage>
</organism>
<evidence type="ECO:0000313" key="2">
    <source>
        <dbReference type="EnsemblPlants" id="Zm00001eb351600_P001"/>
    </source>
</evidence>
<dbReference type="AlphaFoldDB" id="A0A804QN06"/>
<keyword evidence="3" id="KW-1185">Reference proteome</keyword>